<keyword evidence="2" id="KW-1185">Reference proteome</keyword>
<name>A0A7W7YNR1_9BACT</name>
<sequence>MASNTQVIPHHDGLVTRDALAAYLHVSWPETPVSIWLHRLEFWWDKNPHREADSHLGYTALAGEDIVGFGGFIPAMFAWQGQPVPGLYATSFRVDEKHSKAAAKMFLNQREVMQKHVIVHSTPLPKIQTALVKMGGRGETQVTCHYVALGKLGYFNGQPPWPALASGMKIVSDLNEVTSLARPYQKADRIEKWTTVDSLKWYCLSPMRQHYFIGAVDAAGVLSSYLLITARRRRGIATWDVVETFTTRETPEELMAVLGTLVHEPDRLPGRRRLLTVTDFGDEPWLAQMPTLIRRKEQVCHYFLLPKDLSHAPKHTVLAEGDLGL</sequence>
<protein>
    <recommendedName>
        <fullName evidence="3">Acetyltransferase (GNAT) domain-containing protein</fullName>
    </recommendedName>
</protein>
<proteinExistence type="predicted"/>
<accession>A0A7W7YNR1</accession>
<reference evidence="1 2" key="1">
    <citation type="submission" date="2020-08" db="EMBL/GenBank/DDBJ databases">
        <title>Genomic Encyclopedia of Type Strains, Phase IV (KMG-IV): sequencing the most valuable type-strain genomes for metagenomic binning, comparative biology and taxonomic classification.</title>
        <authorList>
            <person name="Goeker M."/>
        </authorList>
    </citation>
    <scope>NUCLEOTIDE SEQUENCE [LARGE SCALE GENOMIC DNA]</scope>
    <source>
        <strain evidence="1 2">DSM 12251</strain>
    </source>
</reference>
<dbReference type="EMBL" id="JACHIF010000009">
    <property type="protein sequence ID" value="MBB5039563.1"/>
    <property type="molecule type" value="Genomic_DNA"/>
</dbReference>
<gene>
    <name evidence="1" type="ORF">HNQ64_003838</name>
</gene>
<evidence type="ECO:0000313" key="1">
    <source>
        <dbReference type="EMBL" id="MBB5039563.1"/>
    </source>
</evidence>
<dbReference type="AlphaFoldDB" id="A0A7W7YNR1"/>
<organism evidence="1 2">
    <name type="scientific">Prosthecobacter dejongeii</name>
    <dbReference type="NCBI Taxonomy" id="48465"/>
    <lineage>
        <taxon>Bacteria</taxon>
        <taxon>Pseudomonadati</taxon>
        <taxon>Verrucomicrobiota</taxon>
        <taxon>Verrucomicrobiia</taxon>
        <taxon>Verrucomicrobiales</taxon>
        <taxon>Verrucomicrobiaceae</taxon>
        <taxon>Prosthecobacter</taxon>
    </lineage>
</organism>
<comment type="caution">
    <text evidence="1">The sequence shown here is derived from an EMBL/GenBank/DDBJ whole genome shotgun (WGS) entry which is preliminary data.</text>
</comment>
<dbReference type="Proteomes" id="UP000534294">
    <property type="component" value="Unassembled WGS sequence"/>
</dbReference>
<dbReference type="RefSeq" id="WP_184211465.1">
    <property type="nucleotide sequence ID" value="NZ_JACHIF010000009.1"/>
</dbReference>
<evidence type="ECO:0000313" key="2">
    <source>
        <dbReference type="Proteomes" id="UP000534294"/>
    </source>
</evidence>
<evidence type="ECO:0008006" key="3">
    <source>
        <dbReference type="Google" id="ProtNLM"/>
    </source>
</evidence>